<accession>A0A0F2MCP5</accession>
<dbReference type="KEGG" id="ssck:SPSK_02825"/>
<dbReference type="RefSeq" id="XP_016589281.1">
    <property type="nucleotide sequence ID" value="XM_016729688.1"/>
</dbReference>
<dbReference type="Proteomes" id="UP000033710">
    <property type="component" value="Unassembled WGS sequence"/>
</dbReference>
<protein>
    <submittedName>
        <fullName evidence="2">Uncharacterized protein</fullName>
    </submittedName>
</protein>
<dbReference type="EMBL" id="AXCR01000006">
    <property type="protein sequence ID" value="KJR86605.1"/>
    <property type="molecule type" value="Genomic_DNA"/>
</dbReference>
<evidence type="ECO:0000313" key="2">
    <source>
        <dbReference type="EMBL" id="KJR86605.1"/>
    </source>
</evidence>
<organism evidence="2 3">
    <name type="scientific">Sporothrix schenckii 1099-18</name>
    <dbReference type="NCBI Taxonomy" id="1397361"/>
    <lineage>
        <taxon>Eukaryota</taxon>
        <taxon>Fungi</taxon>
        <taxon>Dikarya</taxon>
        <taxon>Ascomycota</taxon>
        <taxon>Pezizomycotina</taxon>
        <taxon>Sordariomycetes</taxon>
        <taxon>Sordariomycetidae</taxon>
        <taxon>Ophiostomatales</taxon>
        <taxon>Ophiostomataceae</taxon>
        <taxon>Sporothrix</taxon>
    </lineage>
</organism>
<feature type="region of interest" description="Disordered" evidence="1">
    <location>
        <begin position="101"/>
        <end position="127"/>
    </location>
</feature>
<evidence type="ECO:0000313" key="3">
    <source>
        <dbReference type="Proteomes" id="UP000033710"/>
    </source>
</evidence>
<reference evidence="2 3" key="1">
    <citation type="journal article" date="2014" name="BMC Genomics">
        <title>Comparative genomics of the major fungal agents of human and animal Sporotrichosis: Sporothrix schenckii and Sporothrix brasiliensis.</title>
        <authorList>
            <person name="Teixeira M.M."/>
            <person name="de Almeida L.G."/>
            <person name="Kubitschek-Barreira P."/>
            <person name="Alves F.L."/>
            <person name="Kioshima E.S."/>
            <person name="Abadio A.K."/>
            <person name="Fernandes L."/>
            <person name="Derengowski L.S."/>
            <person name="Ferreira K.S."/>
            <person name="Souza R.C."/>
            <person name="Ruiz J.C."/>
            <person name="de Andrade N.C."/>
            <person name="Paes H.C."/>
            <person name="Nicola A.M."/>
            <person name="Albuquerque P."/>
            <person name="Gerber A.L."/>
            <person name="Martins V.P."/>
            <person name="Peconick L.D."/>
            <person name="Neto A.V."/>
            <person name="Chaucanez C.B."/>
            <person name="Silva P.A."/>
            <person name="Cunha O.L."/>
            <person name="de Oliveira F.F."/>
            <person name="dos Santos T.C."/>
            <person name="Barros A.L."/>
            <person name="Soares M.A."/>
            <person name="de Oliveira L.M."/>
            <person name="Marini M.M."/>
            <person name="Villalobos-Duno H."/>
            <person name="Cunha M.M."/>
            <person name="de Hoog S."/>
            <person name="da Silveira J.F."/>
            <person name="Henrissat B."/>
            <person name="Nino-Vega G.A."/>
            <person name="Cisalpino P.S."/>
            <person name="Mora-Montes H.M."/>
            <person name="Almeida S.R."/>
            <person name="Stajich J.E."/>
            <person name="Lopes-Bezerra L.M."/>
            <person name="Vasconcelos A.T."/>
            <person name="Felipe M.S."/>
        </authorList>
    </citation>
    <scope>NUCLEOTIDE SEQUENCE [LARGE SCALE GENOMIC DNA]</scope>
    <source>
        <strain evidence="2 3">1099-18</strain>
    </source>
</reference>
<gene>
    <name evidence="2" type="ORF">SPSK_02825</name>
</gene>
<dbReference type="VEuPathDB" id="FungiDB:SPSK_02825"/>
<dbReference type="AlphaFoldDB" id="A0A0F2MCP5"/>
<dbReference type="GeneID" id="27664965"/>
<name>A0A0F2MCP5_SPOSC</name>
<sequence length="127" mass="14009">MKLMLHIRMDDAGVVDGWSRSRGRMGVKVTEAKMATMWTMRQAFRSGLEVNTKERLAPSRALWQAPNIEPSGKVGHLPYCFLAVEARAACFAKTQDYAVGPASGSSEGALGKERAKARPPRRIYSLN</sequence>
<reference evidence="2 3" key="2">
    <citation type="journal article" date="2015" name="Eukaryot. Cell">
        <title>Asexual propagation of a virulent clone complex in a human and feline outbreak of sporotrichosis.</title>
        <authorList>
            <person name="Teixeira Mde M."/>
            <person name="Rodrigues A.M."/>
            <person name="Tsui C.K."/>
            <person name="de Almeida L.G."/>
            <person name="Van Diepeningen A.D."/>
            <person name="van den Ende B.G."/>
            <person name="Fernandes G.F."/>
            <person name="Kano R."/>
            <person name="Hamelin R.C."/>
            <person name="Lopes-Bezerra L.M."/>
            <person name="Vasconcelos A.T."/>
            <person name="de Hoog S."/>
            <person name="de Camargo Z.P."/>
            <person name="Felipe M.S."/>
        </authorList>
    </citation>
    <scope>NUCLEOTIDE SEQUENCE [LARGE SCALE GENOMIC DNA]</scope>
    <source>
        <strain evidence="2 3">1099-18</strain>
    </source>
</reference>
<evidence type="ECO:0000256" key="1">
    <source>
        <dbReference type="SAM" id="MobiDB-lite"/>
    </source>
</evidence>
<comment type="caution">
    <text evidence="2">The sequence shown here is derived from an EMBL/GenBank/DDBJ whole genome shotgun (WGS) entry which is preliminary data.</text>
</comment>
<proteinExistence type="predicted"/>